<dbReference type="InterPro" id="IPR051448">
    <property type="entry name" value="CdaR-like_regulators"/>
</dbReference>
<proteinExistence type="predicted"/>
<protein>
    <submittedName>
        <fullName evidence="2">DNA-binding transcriptional regulator, PucR family</fullName>
    </submittedName>
</protein>
<dbReference type="OrthoDB" id="9792148at2"/>
<accession>A0A1H9TI28</accession>
<evidence type="ECO:0000313" key="3">
    <source>
        <dbReference type="Proteomes" id="UP000199318"/>
    </source>
</evidence>
<dbReference type="Pfam" id="PF13556">
    <property type="entry name" value="HTH_30"/>
    <property type="match status" value="1"/>
</dbReference>
<evidence type="ECO:0000313" key="2">
    <source>
        <dbReference type="EMBL" id="SER96768.1"/>
    </source>
</evidence>
<sequence>MYERLKTRYAHAFADSESIAREHRLTLQLPDGSECTLDRRQLSEAETAVLSQLFDESAPSNVIDVGDQSMYNWLINSQEPPASINTFFPLRFIYIHIPAGKEDMNGAEEALPEIFPGTVSLFWLSAKDGVLIQTIDEEFDETPSLASIVDTLASDLYTKSAICAGSPVSSLHEMYDRFQLEIHLYETVKPWFNKKAAFSEQEMTLFYLIKFIPEDALQTSMGWIRDVKNDSSLTDSVRTYLESNLNISSAAKQQFMHRNTMQYRVDKFIEKTGIDIKQFPNAAVVYILLSVLDLQKHDHD</sequence>
<dbReference type="InterPro" id="IPR025736">
    <property type="entry name" value="PucR_C-HTH_dom"/>
</dbReference>
<dbReference type="Gene3D" id="1.10.10.2840">
    <property type="entry name" value="PucR C-terminal helix-turn-helix domain"/>
    <property type="match status" value="1"/>
</dbReference>
<evidence type="ECO:0000259" key="1">
    <source>
        <dbReference type="Pfam" id="PF13556"/>
    </source>
</evidence>
<dbReference type="Proteomes" id="UP000199318">
    <property type="component" value="Unassembled WGS sequence"/>
</dbReference>
<dbReference type="PANTHER" id="PTHR33744:SF15">
    <property type="entry name" value="CARBOHYDRATE DIACID REGULATOR"/>
    <property type="match status" value="1"/>
</dbReference>
<comment type="caution">
    <text evidence="2">The sequence shown here is derived from an EMBL/GenBank/DDBJ whole genome shotgun (WGS) entry which is preliminary data.</text>
</comment>
<dbReference type="GO" id="GO:0003677">
    <property type="term" value="F:DNA binding"/>
    <property type="evidence" value="ECO:0007669"/>
    <property type="project" value="UniProtKB-KW"/>
</dbReference>
<reference evidence="3" key="1">
    <citation type="submission" date="2016-10" db="EMBL/GenBank/DDBJ databases">
        <authorList>
            <person name="de Groot N.N."/>
        </authorList>
    </citation>
    <scope>NUCLEOTIDE SEQUENCE [LARGE SCALE GENOMIC DNA]</scope>
    <source>
        <strain evidence="3">10nlg</strain>
    </source>
</reference>
<dbReference type="RefSeq" id="WP_093072735.1">
    <property type="nucleotide sequence ID" value="NZ_FOGV01000010.1"/>
</dbReference>
<keyword evidence="2" id="KW-0238">DNA-binding</keyword>
<feature type="domain" description="PucR C-terminal helix-turn-helix" evidence="1">
    <location>
        <begin position="233"/>
        <end position="289"/>
    </location>
</feature>
<organism evidence="2 3">
    <name type="scientific">Salisediminibacterium halotolerans</name>
    <dbReference type="NCBI Taxonomy" id="517425"/>
    <lineage>
        <taxon>Bacteria</taxon>
        <taxon>Bacillati</taxon>
        <taxon>Bacillota</taxon>
        <taxon>Bacilli</taxon>
        <taxon>Bacillales</taxon>
        <taxon>Bacillaceae</taxon>
        <taxon>Salisediminibacterium</taxon>
    </lineage>
</organism>
<name>A0A1H9TI28_9BACI</name>
<keyword evidence="3" id="KW-1185">Reference proteome</keyword>
<dbReference type="InterPro" id="IPR042070">
    <property type="entry name" value="PucR_C-HTH_sf"/>
</dbReference>
<gene>
    <name evidence="2" type="ORF">SAMN05444126_11030</name>
</gene>
<dbReference type="AlphaFoldDB" id="A0A1H9TI28"/>
<dbReference type="STRING" id="1464123.SAMN05444126_11030"/>
<dbReference type="EMBL" id="FOGV01000010">
    <property type="protein sequence ID" value="SER96768.1"/>
    <property type="molecule type" value="Genomic_DNA"/>
</dbReference>
<dbReference type="PANTHER" id="PTHR33744">
    <property type="entry name" value="CARBOHYDRATE DIACID REGULATOR"/>
    <property type="match status" value="1"/>
</dbReference>